<dbReference type="EMBL" id="FQVI01000021">
    <property type="protein sequence ID" value="SHF32124.1"/>
    <property type="molecule type" value="Genomic_DNA"/>
</dbReference>
<dbReference type="Proteomes" id="UP000184245">
    <property type="component" value="Unassembled WGS sequence"/>
</dbReference>
<feature type="repeat" description="Cell wall-binding" evidence="2">
    <location>
        <begin position="132"/>
        <end position="151"/>
    </location>
</feature>
<dbReference type="SUPFAM" id="SSF69360">
    <property type="entry name" value="Cell wall binding repeat"/>
    <property type="match status" value="1"/>
</dbReference>
<feature type="repeat" description="Cell wall-binding" evidence="2">
    <location>
        <begin position="52"/>
        <end position="71"/>
    </location>
</feature>
<dbReference type="InterPro" id="IPR018337">
    <property type="entry name" value="Cell_wall/Cho-bd_repeat"/>
</dbReference>
<reference evidence="3 4" key="1">
    <citation type="submission" date="2016-11" db="EMBL/GenBank/DDBJ databases">
        <authorList>
            <person name="Jaros S."/>
            <person name="Januszkiewicz K."/>
            <person name="Wedrychowicz H."/>
        </authorList>
    </citation>
    <scope>NUCLEOTIDE SEQUENCE [LARGE SCALE GENOMIC DNA]</scope>
    <source>
        <strain evidence="3 4">DSM 17459</strain>
    </source>
</reference>
<dbReference type="Pfam" id="PF19127">
    <property type="entry name" value="Choline_bind_3"/>
    <property type="match status" value="1"/>
</dbReference>
<dbReference type="AlphaFoldDB" id="A0A1M5APM8"/>
<proteinExistence type="predicted"/>
<dbReference type="Gene3D" id="2.10.270.10">
    <property type="entry name" value="Cholin Binding"/>
    <property type="match status" value="2"/>
</dbReference>
<evidence type="ECO:0000256" key="2">
    <source>
        <dbReference type="PROSITE-ProRule" id="PRU00591"/>
    </source>
</evidence>
<gene>
    <name evidence="3" type="ORF">SAMN02745158_03287</name>
</gene>
<accession>A0A1M5APM8</accession>
<evidence type="ECO:0000313" key="4">
    <source>
        <dbReference type="Proteomes" id="UP000184245"/>
    </source>
</evidence>
<organism evidence="3 4">
    <name type="scientific">Lactonifactor longoviformis DSM 17459</name>
    <dbReference type="NCBI Taxonomy" id="1122155"/>
    <lineage>
        <taxon>Bacteria</taxon>
        <taxon>Bacillati</taxon>
        <taxon>Bacillota</taxon>
        <taxon>Clostridia</taxon>
        <taxon>Eubacteriales</taxon>
        <taxon>Clostridiaceae</taxon>
        <taxon>Lactonifactor</taxon>
    </lineage>
</organism>
<protein>
    <submittedName>
        <fullName evidence="3">Putative cell wall binding repeat-containing protein</fullName>
    </submittedName>
</protein>
<dbReference type="STRING" id="1122155.SAMN02745158_03287"/>
<keyword evidence="1" id="KW-0677">Repeat</keyword>
<keyword evidence="4" id="KW-1185">Reference proteome</keyword>
<dbReference type="PROSITE" id="PS51170">
    <property type="entry name" value="CW"/>
    <property type="match status" value="3"/>
</dbReference>
<evidence type="ECO:0000256" key="1">
    <source>
        <dbReference type="ARBA" id="ARBA00022737"/>
    </source>
</evidence>
<dbReference type="Pfam" id="PF01473">
    <property type="entry name" value="Choline_bind_1"/>
    <property type="match status" value="1"/>
</dbReference>
<sequence>MNSKTKKSFLYLILTIVLLFGSTENVSAEKLKTWVKTTDGWMLKQKNGEFVKDNWGDIYGRWYHFDSDGIMQLGWFQDKDGKVYLLTEAGMGMNWTYYEDNWYFMDEKGLIKTGWIYDDNAWFYLDKTGKMVNGWVYYKKNWYYLKKYGNMACDETIFLLGKEYLFDEDGAWIR</sequence>
<name>A0A1M5APM8_9CLOT</name>
<dbReference type="OrthoDB" id="9800780at2"/>
<feature type="repeat" description="Cell wall-binding" evidence="2">
    <location>
        <begin position="112"/>
        <end position="131"/>
    </location>
</feature>
<dbReference type="RefSeq" id="WP_072853696.1">
    <property type="nucleotide sequence ID" value="NZ_FQVI01000021.1"/>
</dbReference>
<evidence type="ECO:0000313" key="3">
    <source>
        <dbReference type="EMBL" id="SHF32124.1"/>
    </source>
</evidence>